<evidence type="ECO:0000256" key="2">
    <source>
        <dbReference type="ARBA" id="ARBA00005484"/>
    </source>
</evidence>
<sequence length="438" mass="48617">MPKGGLTRLQFFLMVLVTSFVYYIVPNYLFPSITALSFVYWIWKDSVTAQQIGSGLGGLGIGSFALDWSTVASFLGSPLATPGFAIINIMAGFFIVLHVLIPIGYWTNSYEAKRFPIYSSSVFNADGGKYNISEVLNDTTFQFDQHGYDGYSKIHLSIFFEYTCGLTFAILAATISHVALFHGRLWRTIATPLLGSPASIRHGSTLHSPNWCNYCYHKPGLDVIAELVISFMYPGKPLANMAFKTYGYVNVTQAIMFLSDFKLGHYMKIPPKSMFNVQLVGTLIASSLYFGTSGWLLTSVEHIREPSKLREGSPWTCPGYDVFYSASIISGVVSPIRMPIFIGGSGGMPPARAVNYLCWCAVGIFFNFYVYGRYKGCWARHNYILSAGLDAGVAFMAMLCYFTLRIRHINGKRWWGLELDDHCPLASCPTAPAPWSSG</sequence>
<feature type="transmembrane region" description="Helical" evidence="9">
    <location>
        <begin position="354"/>
        <end position="371"/>
    </location>
</feature>
<dbReference type="EMBL" id="LRBV02000005">
    <property type="status" value="NOT_ANNOTATED_CDS"/>
    <property type="molecule type" value="Genomic_DNA"/>
</dbReference>
<keyword evidence="8 9" id="KW-0472">Membrane</keyword>
<dbReference type="InParanoid" id="A0A7N2R5D2"/>
<accession>A0A7N2R5D2</accession>
<dbReference type="AlphaFoldDB" id="A0A7N2R5D2"/>
<comment type="subcellular location">
    <subcellularLocation>
        <location evidence="1">Membrane</location>
        <topology evidence="1">Multi-pass membrane protein</topology>
    </subcellularLocation>
</comment>
<organism evidence="10 11">
    <name type="scientific">Quercus lobata</name>
    <name type="common">Valley oak</name>
    <dbReference type="NCBI Taxonomy" id="97700"/>
    <lineage>
        <taxon>Eukaryota</taxon>
        <taxon>Viridiplantae</taxon>
        <taxon>Streptophyta</taxon>
        <taxon>Embryophyta</taxon>
        <taxon>Tracheophyta</taxon>
        <taxon>Spermatophyta</taxon>
        <taxon>Magnoliopsida</taxon>
        <taxon>eudicotyledons</taxon>
        <taxon>Gunneridae</taxon>
        <taxon>Pentapetalae</taxon>
        <taxon>rosids</taxon>
        <taxon>fabids</taxon>
        <taxon>Fagales</taxon>
        <taxon>Fagaceae</taxon>
        <taxon>Quercus</taxon>
    </lineage>
</organism>
<name>A0A7N2R5D2_QUELO</name>
<keyword evidence="5" id="KW-0571">Peptide transport</keyword>
<evidence type="ECO:0008006" key="12">
    <source>
        <dbReference type="Google" id="ProtNLM"/>
    </source>
</evidence>
<proteinExistence type="inferred from homology"/>
<dbReference type="OMA" id="HIREPSK"/>
<dbReference type="Gramene" id="QL05p066862:mrna">
    <property type="protein sequence ID" value="QL05p066862:mrna"/>
    <property type="gene ID" value="QL05p066862"/>
</dbReference>
<evidence type="ECO:0000256" key="8">
    <source>
        <dbReference type="ARBA" id="ARBA00023136"/>
    </source>
</evidence>
<comment type="similarity">
    <text evidence="2">Belongs to the oligopeptide OPT transporter (TC 2.A.67.1) family.</text>
</comment>
<keyword evidence="4 9" id="KW-0812">Transmembrane</keyword>
<feature type="transmembrane region" description="Helical" evidence="9">
    <location>
        <begin position="55"/>
        <end position="77"/>
    </location>
</feature>
<evidence type="ECO:0000256" key="6">
    <source>
        <dbReference type="ARBA" id="ARBA00022927"/>
    </source>
</evidence>
<dbReference type="InterPro" id="IPR004648">
    <property type="entry name" value="Oligpept_transpt"/>
</dbReference>
<evidence type="ECO:0000256" key="1">
    <source>
        <dbReference type="ARBA" id="ARBA00004141"/>
    </source>
</evidence>
<dbReference type="InterPro" id="IPR004813">
    <property type="entry name" value="OPT"/>
</dbReference>
<keyword evidence="3" id="KW-0813">Transport</keyword>
<protein>
    <recommendedName>
        <fullName evidence="12">Oligopeptide transporter</fullName>
    </recommendedName>
</protein>
<dbReference type="EnsemblPlants" id="QL05p066862:mrna">
    <property type="protein sequence ID" value="QL05p066862:mrna"/>
    <property type="gene ID" value="QL05p066862"/>
</dbReference>
<feature type="transmembrane region" description="Helical" evidence="9">
    <location>
        <begin position="159"/>
        <end position="180"/>
    </location>
</feature>
<keyword evidence="6" id="KW-0653">Protein transport</keyword>
<dbReference type="GO" id="GO:0015031">
    <property type="term" value="P:protein transport"/>
    <property type="evidence" value="ECO:0007669"/>
    <property type="project" value="UniProtKB-KW"/>
</dbReference>
<evidence type="ECO:0000313" key="11">
    <source>
        <dbReference type="Proteomes" id="UP000594261"/>
    </source>
</evidence>
<evidence type="ECO:0000313" key="10">
    <source>
        <dbReference type="EnsemblPlants" id="QL05p066862:mrna"/>
    </source>
</evidence>
<evidence type="ECO:0000256" key="9">
    <source>
        <dbReference type="SAM" id="Phobius"/>
    </source>
</evidence>
<keyword evidence="11" id="KW-1185">Reference proteome</keyword>
<feature type="transmembrane region" description="Helical" evidence="9">
    <location>
        <begin position="275"/>
        <end position="297"/>
    </location>
</feature>
<dbReference type="GO" id="GO:0035673">
    <property type="term" value="F:oligopeptide transmembrane transporter activity"/>
    <property type="evidence" value="ECO:0007669"/>
    <property type="project" value="InterPro"/>
</dbReference>
<feature type="transmembrane region" description="Helical" evidence="9">
    <location>
        <begin position="20"/>
        <end position="43"/>
    </location>
</feature>
<dbReference type="PANTHER" id="PTHR22601">
    <property type="entry name" value="ISP4 LIKE PROTEIN"/>
    <property type="match status" value="1"/>
</dbReference>
<evidence type="ECO:0000256" key="7">
    <source>
        <dbReference type="ARBA" id="ARBA00022989"/>
    </source>
</evidence>
<evidence type="ECO:0000256" key="3">
    <source>
        <dbReference type="ARBA" id="ARBA00022448"/>
    </source>
</evidence>
<reference evidence="10" key="2">
    <citation type="submission" date="2021-01" db="UniProtKB">
        <authorList>
            <consortium name="EnsemblPlants"/>
        </authorList>
    </citation>
    <scope>IDENTIFICATION</scope>
</reference>
<reference evidence="10 11" key="1">
    <citation type="journal article" date="2016" name="G3 (Bethesda)">
        <title>First Draft Assembly and Annotation of the Genome of a California Endemic Oak Quercus lobata Nee (Fagaceae).</title>
        <authorList>
            <person name="Sork V.L."/>
            <person name="Fitz-Gibbon S.T."/>
            <person name="Puiu D."/>
            <person name="Crepeau M."/>
            <person name="Gugger P.F."/>
            <person name="Sherman R."/>
            <person name="Stevens K."/>
            <person name="Langley C.H."/>
            <person name="Pellegrini M."/>
            <person name="Salzberg S.L."/>
        </authorList>
    </citation>
    <scope>NUCLEOTIDE SEQUENCE [LARGE SCALE GENOMIC DNA]</scope>
    <source>
        <strain evidence="10 11">cv. SW786</strain>
    </source>
</reference>
<dbReference type="Proteomes" id="UP000594261">
    <property type="component" value="Chromosome 5"/>
</dbReference>
<dbReference type="Pfam" id="PF03169">
    <property type="entry name" value="OPT"/>
    <property type="match status" value="3"/>
</dbReference>
<feature type="transmembrane region" description="Helical" evidence="9">
    <location>
        <begin position="322"/>
        <end position="342"/>
    </location>
</feature>
<evidence type="ECO:0000256" key="4">
    <source>
        <dbReference type="ARBA" id="ARBA00022692"/>
    </source>
</evidence>
<feature type="transmembrane region" description="Helical" evidence="9">
    <location>
        <begin position="383"/>
        <end position="404"/>
    </location>
</feature>
<evidence type="ECO:0000256" key="5">
    <source>
        <dbReference type="ARBA" id="ARBA00022856"/>
    </source>
</evidence>
<feature type="transmembrane region" description="Helical" evidence="9">
    <location>
        <begin position="83"/>
        <end position="106"/>
    </location>
</feature>
<keyword evidence="7 9" id="KW-1133">Transmembrane helix</keyword>
<dbReference type="GO" id="GO:0016020">
    <property type="term" value="C:membrane"/>
    <property type="evidence" value="ECO:0007669"/>
    <property type="project" value="UniProtKB-SubCell"/>
</dbReference>